<organism evidence="3">
    <name type="scientific">Planktothricoides raciborskii GIHE-MW2</name>
    <dbReference type="NCBI Taxonomy" id="2792601"/>
    <lineage>
        <taxon>Bacteria</taxon>
        <taxon>Bacillati</taxon>
        <taxon>Cyanobacteriota</taxon>
        <taxon>Cyanophyceae</taxon>
        <taxon>Oscillatoriophycideae</taxon>
        <taxon>Oscillatoriales</taxon>
        <taxon>Oscillatoriaceae</taxon>
        <taxon>Planktothricoides</taxon>
    </lineage>
</organism>
<feature type="domain" description="UspA" evidence="2">
    <location>
        <begin position="3"/>
        <end position="157"/>
    </location>
</feature>
<dbReference type="PANTHER" id="PTHR46268">
    <property type="entry name" value="STRESS RESPONSE PROTEIN NHAX"/>
    <property type="match status" value="1"/>
</dbReference>
<accession>A0AAU8JMH7</accession>
<evidence type="ECO:0000256" key="1">
    <source>
        <dbReference type="ARBA" id="ARBA00008791"/>
    </source>
</evidence>
<dbReference type="InterPro" id="IPR006016">
    <property type="entry name" value="UspA"/>
</dbReference>
<sequence length="166" mass="18121">MGFHKILVAIDHSQQSPLVFNQALDLAKKEGAQLMVFHVINIQGQGEVAPILGTGVGLDLAAGKTLQKIQHESFQAEIQAVKKEFQTYRQKAEAQGIEAEFRYDLGSAESLICQLAAEWQSDLIVLGRRGRRGLKEILLGSVSSYVTHHATCSVLVVQGIHATESD</sequence>
<dbReference type="PRINTS" id="PR01438">
    <property type="entry name" value="UNVRSLSTRESS"/>
</dbReference>
<gene>
    <name evidence="3" type="ORF">ABWT76_002252</name>
</gene>
<reference evidence="3" key="1">
    <citation type="submission" date="2024-07" db="EMBL/GenBank/DDBJ databases">
        <authorList>
            <person name="Kim Y.J."/>
            <person name="Jeong J.Y."/>
        </authorList>
    </citation>
    <scope>NUCLEOTIDE SEQUENCE</scope>
    <source>
        <strain evidence="3">GIHE-MW2</strain>
    </source>
</reference>
<dbReference type="PANTHER" id="PTHR46268:SF8">
    <property type="entry name" value="UNIVERSAL STRESS PROTEIN SLL1388"/>
    <property type="match status" value="1"/>
</dbReference>
<evidence type="ECO:0000313" key="3">
    <source>
        <dbReference type="EMBL" id="XCM39339.1"/>
    </source>
</evidence>
<dbReference type="Pfam" id="PF00582">
    <property type="entry name" value="Usp"/>
    <property type="match status" value="1"/>
</dbReference>
<dbReference type="Gene3D" id="3.40.50.620">
    <property type="entry name" value="HUPs"/>
    <property type="match status" value="1"/>
</dbReference>
<proteinExistence type="inferred from homology"/>
<dbReference type="AlphaFoldDB" id="A0AAU8JMH7"/>
<dbReference type="SUPFAM" id="SSF52402">
    <property type="entry name" value="Adenine nucleotide alpha hydrolases-like"/>
    <property type="match status" value="1"/>
</dbReference>
<dbReference type="InterPro" id="IPR014729">
    <property type="entry name" value="Rossmann-like_a/b/a_fold"/>
</dbReference>
<comment type="similarity">
    <text evidence="1">Belongs to the universal stress protein A family.</text>
</comment>
<dbReference type="CDD" id="cd00293">
    <property type="entry name" value="USP-like"/>
    <property type="match status" value="1"/>
</dbReference>
<dbReference type="EMBL" id="CP159837">
    <property type="protein sequence ID" value="XCM39339.1"/>
    <property type="molecule type" value="Genomic_DNA"/>
</dbReference>
<protein>
    <submittedName>
        <fullName evidence="3">Universal stress protein</fullName>
    </submittedName>
</protein>
<name>A0AAU8JMH7_9CYAN</name>
<dbReference type="InterPro" id="IPR006015">
    <property type="entry name" value="Universal_stress_UspA"/>
</dbReference>
<evidence type="ECO:0000259" key="2">
    <source>
        <dbReference type="Pfam" id="PF00582"/>
    </source>
</evidence>
<dbReference type="RefSeq" id="WP_354636121.1">
    <property type="nucleotide sequence ID" value="NZ_CP159837.1"/>
</dbReference>